<feature type="signal peptide" evidence="1">
    <location>
        <begin position="1"/>
        <end position="28"/>
    </location>
</feature>
<gene>
    <name evidence="2" type="ORF">DI623_03440</name>
</gene>
<evidence type="ECO:0000313" key="2">
    <source>
        <dbReference type="EMBL" id="PZO91360.1"/>
    </source>
</evidence>
<dbReference type="Proteomes" id="UP000249066">
    <property type="component" value="Unassembled WGS sequence"/>
</dbReference>
<sequence>MFGRRVATLKLASTITILLMSSGGAAWAAQRSDLPTREISVTPSVRIEYDSNVYGVNKAFIPAGNGTRDDLHIAPGVGFDLQMPFSRQALYLNGSVGYDFYKNNSTLNRERLDINGGARLNLLGCSPTIDGTYTRMLSNRYALISVDQIDNTETHRAIGTTFNCGGPLGLTYGGNYRHENVTNSLAPLKILNYNSDSFGGNIGYTRPTFGTLLLYGNYNKLSYPNRQYIIGGTDIVDDGAKIYSAGVSFERNIGSRITGKVSAGYTWVTPKLPLSPKFHGASYALNVTARPIDALQIDAIASRSASASNLADVAYTITDLYSLQGNYTFSRSLSAQLGASYQKQNMNGSPVITPFSQADYDFWTANGGLRYTWRKLTFSTDVSHTRRNSRILFQRYNDTRIGFGVSLGL</sequence>
<name>A0A2W5A9R1_9SPHN</name>
<dbReference type="InterPro" id="IPR018759">
    <property type="entry name" value="BBP2_2"/>
</dbReference>
<evidence type="ECO:0008006" key="4">
    <source>
        <dbReference type="Google" id="ProtNLM"/>
    </source>
</evidence>
<feature type="chain" id="PRO_5016116567" description="Gellan polysaccharide biosynthesis protein GelF" evidence="1">
    <location>
        <begin position="29"/>
        <end position="409"/>
    </location>
</feature>
<keyword evidence="1" id="KW-0732">Signal</keyword>
<dbReference type="AlphaFoldDB" id="A0A2W5A9R1"/>
<proteinExistence type="predicted"/>
<evidence type="ECO:0000313" key="3">
    <source>
        <dbReference type="Proteomes" id="UP000249066"/>
    </source>
</evidence>
<dbReference type="SUPFAM" id="SSF56935">
    <property type="entry name" value="Porins"/>
    <property type="match status" value="1"/>
</dbReference>
<reference evidence="2 3" key="1">
    <citation type="submission" date="2017-08" db="EMBL/GenBank/DDBJ databases">
        <title>Infants hospitalized years apart are colonized by the same room-sourced microbial strains.</title>
        <authorList>
            <person name="Brooks B."/>
            <person name="Olm M.R."/>
            <person name="Firek B.A."/>
            <person name="Baker R."/>
            <person name="Thomas B.C."/>
            <person name="Morowitz M.J."/>
            <person name="Banfield J.F."/>
        </authorList>
    </citation>
    <scope>NUCLEOTIDE SEQUENCE [LARGE SCALE GENOMIC DNA]</scope>
    <source>
        <strain evidence="2">S2_018_000_R2_101</strain>
    </source>
</reference>
<evidence type="ECO:0000256" key="1">
    <source>
        <dbReference type="SAM" id="SignalP"/>
    </source>
</evidence>
<accession>A0A2W5A9R1</accession>
<protein>
    <recommendedName>
        <fullName evidence="4">Gellan polysaccharide biosynthesis protein GelF</fullName>
    </recommendedName>
</protein>
<dbReference type="EMBL" id="QFNN01000010">
    <property type="protein sequence ID" value="PZO91360.1"/>
    <property type="molecule type" value="Genomic_DNA"/>
</dbReference>
<dbReference type="Pfam" id="PF10082">
    <property type="entry name" value="BBP2_2"/>
    <property type="match status" value="1"/>
</dbReference>
<organism evidence="2 3">
    <name type="scientific">Sphingomonas sanxanigenens</name>
    <dbReference type="NCBI Taxonomy" id="397260"/>
    <lineage>
        <taxon>Bacteria</taxon>
        <taxon>Pseudomonadati</taxon>
        <taxon>Pseudomonadota</taxon>
        <taxon>Alphaproteobacteria</taxon>
        <taxon>Sphingomonadales</taxon>
        <taxon>Sphingomonadaceae</taxon>
        <taxon>Sphingomonas</taxon>
    </lineage>
</organism>
<comment type="caution">
    <text evidence="2">The sequence shown here is derived from an EMBL/GenBank/DDBJ whole genome shotgun (WGS) entry which is preliminary data.</text>
</comment>